<feature type="region of interest" description="Disordered" evidence="1">
    <location>
        <begin position="73"/>
        <end position="116"/>
    </location>
</feature>
<dbReference type="EMBL" id="CM027680">
    <property type="protein sequence ID" value="KAG0552353.1"/>
    <property type="molecule type" value="Genomic_DNA"/>
</dbReference>
<comment type="caution">
    <text evidence="2">The sequence shown here is derived from an EMBL/GenBank/DDBJ whole genome shotgun (WGS) entry which is preliminary data.</text>
</comment>
<dbReference type="Proteomes" id="UP000807115">
    <property type="component" value="Chromosome 1"/>
</dbReference>
<reference evidence="2" key="1">
    <citation type="journal article" date="2019" name="BMC Genomics">
        <title>A new reference genome for Sorghum bicolor reveals high levels of sequence similarity between sweet and grain genotypes: implications for the genetics of sugar metabolism.</title>
        <authorList>
            <person name="Cooper E.A."/>
            <person name="Brenton Z.W."/>
            <person name="Flinn B.S."/>
            <person name="Jenkins J."/>
            <person name="Shu S."/>
            <person name="Flowers D."/>
            <person name="Luo F."/>
            <person name="Wang Y."/>
            <person name="Xia P."/>
            <person name="Barry K."/>
            <person name="Daum C."/>
            <person name="Lipzen A."/>
            <person name="Yoshinaga Y."/>
            <person name="Schmutz J."/>
            <person name="Saski C."/>
            <person name="Vermerris W."/>
            <person name="Kresovich S."/>
        </authorList>
    </citation>
    <scope>NUCLEOTIDE SEQUENCE</scope>
</reference>
<reference evidence="2" key="2">
    <citation type="submission" date="2020-10" db="EMBL/GenBank/DDBJ databases">
        <authorList>
            <person name="Cooper E.A."/>
            <person name="Brenton Z.W."/>
            <person name="Flinn B.S."/>
            <person name="Jenkins J."/>
            <person name="Shu S."/>
            <person name="Flowers D."/>
            <person name="Luo F."/>
            <person name="Wang Y."/>
            <person name="Xia P."/>
            <person name="Barry K."/>
            <person name="Daum C."/>
            <person name="Lipzen A."/>
            <person name="Yoshinaga Y."/>
            <person name="Schmutz J."/>
            <person name="Saski C."/>
            <person name="Vermerris W."/>
            <person name="Kresovich S."/>
        </authorList>
    </citation>
    <scope>NUCLEOTIDE SEQUENCE</scope>
</reference>
<sequence>MANRVAEAADLTDPDAATDATAVDLATVAVDPVDPTMVAVDPRQHLPGNLLLMLAPHRLPTLASATHCLPHARTHASHGRCGGRGGGSHGSGCGDNDGSGGSGGSDYGGDRSGGSGYGGNGSAPDLISRVLVSSACHLFQLRRAIEWPNRGSR</sequence>
<evidence type="ECO:0000313" key="2">
    <source>
        <dbReference type="EMBL" id="KAG0552353.1"/>
    </source>
</evidence>
<feature type="compositionally biased region" description="Gly residues" evidence="1">
    <location>
        <begin position="80"/>
        <end position="116"/>
    </location>
</feature>
<protein>
    <submittedName>
        <fullName evidence="2">Uncharacterized protein</fullName>
    </submittedName>
</protein>
<organism evidence="2 3">
    <name type="scientific">Sorghum bicolor</name>
    <name type="common">Sorghum</name>
    <name type="synonym">Sorghum vulgare</name>
    <dbReference type="NCBI Taxonomy" id="4558"/>
    <lineage>
        <taxon>Eukaryota</taxon>
        <taxon>Viridiplantae</taxon>
        <taxon>Streptophyta</taxon>
        <taxon>Embryophyta</taxon>
        <taxon>Tracheophyta</taxon>
        <taxon>Spermatophyta</taxon>
        <taxon>Magnoliopsida</taxon>
        <taxon>Liliopsida</taxon>
        <taxon>Poales</taxon>
        <taxon>Poaceae</taxon>
        <taxon>PACMAD clade</taxon>
        <taxon>Panicoideae</taxon>
        <taxon>Andropogonodae</taxon>
        <taxon>Andropogoneae</taxon>
        <taxon>Sorghinae</taxon>
        <taxon>Sorghum</taxon>
    </lineage>
</organism>
<proteinExistence type="predicted"/>
<evidence type="ECO:0000313" key="3">
    <source>
        <dbReference type="Proteomes" id="UP000807115"/>
    </source>
</evidence>
<gene>
    <name evidence="2" type="ORF">BDA96_01G501000</name>
</gene>
<accession>A0A921S5A4</accession>
<evidence type="ECO:0000256" key="1">
    <source>
        <dbReference type="SAM" id="MobiDB-lite"/>
    </source>
</evidence>
<dbReference type="AlphaFoldDB" id="A0A921S5A4"/>
<name>A0A921S5A4_SORBI</name>